<sequence length="56" mass="6002">MLFNPGFLAGLLARIQIFLSNSATASPQQATSRQGVTTHSIVHRETGCSRNSVLSE</sequence>
<proteinExistence type="predicted"/>
<name>A0A508X5P3_9HYPH</name>
<reference evidence="3" key="1">
    <citation type="submission" date="2019-06" db="EMBL/GenBank/DDBJ databases">
        <authorList>
            <person name="Le Quere A."/>
            <person name="Colella S."/>
        </authorList>
    </citation>
    <scope>NUCLEOTIDE SEQUENCE</scope>
    <source>
        <strain evidence="3">EmedicaeMD41</strain>
    </source>
</reference>
<organism evidence="3">
    <name type="scientific">Sinorhizobium medicae</name>
    <dbReference type="NCBI Taxonomy" id="110321"/>
    <lineage>
        <taxon>Bacteria</taxon>
        <taxon>Pseudomonadati</taxon>
        <taxon>Pseudomonadota</taxon>
        <taxon>Alphaproteobacteria</taxon>
        <taxon>Hyphomicrobiales</taxon>
        <taxon>Rhizobiaceae</taxon>
        <taxon>Sinorhizobium/Ensifer group</taxon>
        <taxon>Sinorhizobium</taxon>
    </lineage>
</organism>
<feature type="chain" id="PRO_5021407957" evidence="2">
    <location>
        <begin position="26"/>
        <end position="56"/>
    </location>
</feature>
<evidence type="ECO:0000256" key="2">
    <source>
        <dbReference type="SAM" id="SignalP"/>
    </source>
</evidence>
<evidence type="ECO:0000256" key="1">
    <source>
        <dbReference type="SAM" id="MobiDB-lite"/>
    </source>
</evidence>
<feature type="region of interest" description="Disordered" evidence="1">
    <location>
        <begin position="24"/>
        <end position="56"/>
    </location>
</feature>
<dbReference type="EMBL" id="CABFNB010000139">
    <property type="protein sequence ID" value="VTZ64857.1"/>
    <property type="molecule type" value="Genomic_DNA"/>
</dbReference>
<dbReference type="Proteomes" id="UP000507954">
    <property type="component" value="Unassembled WGS sequence"/>
</dbReference>
<evidence type="ECO:0000313" key="3">
    <source>
        <dbReference type="EMBL" id="VTZ64857.1"/>
    </source>
</evidence>
<accession>A0A508X5P3</accession>
<gene>
    <name evidence="3" type="ORF">EMEDMD4_70160</name>
</gene>
<keyword evidence="2" id="KW-0732">Signal</keyword>
<feature type="compositionally biased region" description="Polar residues" evidence="1">
    <location>
        <begin position="24"/>
        <end position="40"/>
    </location>
</feature>
<dbReference type="AlphaFoldDB" id="A0A508X5P3"/>
<protein>
    <submittedName>
        <fullName evidence="3">Uncharacterized protein</fullName>
    </submittedName>
</protein>
<feature type="signal peptide" evidence="2">
    <location>
        <begin position="1"/>
        <end position="25"/>
    </location>
</feature>